<dbReference type="OrthoDB" id="424794at2759"/>
<name>A0A8J4CKB7_9CHLO</name>
<feature type="region of interest" description="Disordered" evidence="1">
    <location>
        <begin position="1"/>
        <end position="31"/>
    </location>
</feature>
<feature type="compositionally biased region" description="Pro residues" evidence="1">
    <location>
        <begin position="351"/>
        <end position="360"/>
    </location>
</feature>
<reference evidence="2" key="1">
    <citation type="journal article" date="2021" name="Proc. Natl. Acad. Sci. U.S.A.">
        <title>Three genomes in the algal genus Volvox reveal the fate of a haploid sex-determining region after a transition to homothallism.</title>
        <authorList>
            <person name="Yamamoto K."/>
            <person name="Hamaji T."/>
            <person name="Kawai-Toyooka H."/>
            <person name="Matsuzaki R."/>
            <person name="Takahashi F."/>
            <person name="Nishimura Y."/>
            <person name="Kawachi M."/>
            <person name="Noguchi H."/>
            <person name="Minakuchi Y."/>
            <person name="Umen J.G."/>
            <person name="Toyoda A."/>
            <person name="Nozaki H."/>
        </authorList>
    </citation>
    <scope>NUCLEOTIDE SEQUENCE</scope>
    <source>
        <strain evidence="2">NIES-3786</strain>
    </source>
</reference>
<evidence type="ECO:0000313" key="2">
    <source>
        <dbReference type="EMBL" id="GIL84908.1"/>
    </source>
</evidence>
<feature type="region of interest" description="Disordered" evidence="1">
    <location>
        <begin position="318"/>
        <end position="360"/>
    </location>
</feature>
<accession>A0A8J4CKB7</accession>
<organism evidence="2 3">
    <name type="scientific">Volvox reticuliferus</name>
    <dbReference type="NCBI Taxonomy" id="1737510"/>
    <lineage>
        <taxon>Eukaryota</taxon>
        <taxon>Viridiplantae</taxon>
        <taxon>Chlorophyta</taxon>
        <taxon>core chlorophytes</taxon>
        <taxon>Chlorophyceae</taxon>
        <taxon>CS clade</taxon>
        <taxon>Chlamydomonadales</taxon>
        <taxon>Volvocaceae</taxon>
        <taxon>Volvox</taxon>
    </lineage>
</organism>
<sequence length="360" mass="36965">MGTLDTASAGDVGEEGQCSQPSAATASPAPSSLPSAFFPKFYSTNLNQVATSIRQDELRASPPPPPPPPPLLSPPPLLDTQPPSPQACLPAPHSPPHSPPHSNPLQPFSVRQRIPQAMVVVAQAVVPHDYGSNSNSGNAATTVPTSITNAAQLPEFLQRLLPEHCPTATAAKRAIRRRLILRIPGFATHGSVASANDGMSGIPPHPAGVVATMTDAVTPGEVLQLLARRGTGIMGWVGVGAMRPAAAAAAADAAARGNTEINTNMTSAAVVAAPARAACTGAVIIEGDDQTGRGTGISWLQGLPVAYEDEHMAVVIKPPGIETQGPGGGCRAPNSEPHSARQPKTRCVEKPPIPQPPIKV</sequence>
<dbReference type="EMBL" id="BNCP01000031">
    <property type="protein sequence ID" value="GIL84908.1"/>
    <property type="molecule type" value="Genomic_DNA"/>
</dbReference>
<feature type="region of interest" description="Disordered" evidence="1">
    <location>
        <begin position="48"/>
        <end position="107"/>
    </location>
</feature>
<protein>
    <submittedName>
        <fullName evidence="2">Uncharacterized protein</fullName>
    </submittedName>
</protein>
<feature type="compositionally biased region" description="Pro residues" evidence="1">
    <location>
        <begin position="92"/>
        <end position="102"/>
    </location>
</feature>
<keyword evidence="3" id="KW-1185">Reference proteome</keyword>
<evidence type="ECO:0000313" key="3">
    <source>
        <dbReference type="Proteomes" id="UP000747110"/>
    </source>
</evidence>
<feature type="compositionally biased region" description="Pro residues" evidence="1">
    <location>
        <begin position="61"/>
        <end position="85"/>
    </location>
</feature>
<feature type="compositionally biased region" description="Low complexity" evidence="1">
    <location>
        <begin position="21"/>
        <end position="31"/>
    </location>
</feature>
<comment type="caution">
    <text evidence="2">The sequence shown here is derived from an EMBL/GenBank/DDBJ whole genome shotgun (WGS) entry which is preliminary data.</text>
</comment>
<dbReference type="AlphaFoldDB" id="A0A8J4CKB7"/>
<dbReference type="Proteomes" id="UP000747110">
    <property type="component" value="Unassembled WGS sequence"/>
</dbReference>
<feature type="non-terminal residue" evidence="2">
    <location>
        <position position="1"/>
    </location>
</feature>
<proteinExistence type="predicted"/>
<gene>
    <name evidence="2" type="ORF">Vretifemale_13489</name>
</gene>
<evidence type="ECO:0000256" key="1">
    <source>
        <dbReference type="SAM" id="MobiDB-lite"/>
    </source>
</evidence>